<dbReference type="EMBL" id="GBRH01253641">
    <property type="protein sequence ID" value="JAD44254.1"/>
    <property type="molecule type" value="Transcribed_RNA"/>
</dbReference>
<organism evidence="2">
    <name type="scientific">Arundo donax</name>
    <name type="common">Giant reed</name>
    <name type="synonym">Donax arundinaceus</name>
    <dbReference type="NCBI Taxonomy" id="35708"/>
    <lineage>
        <taxon>Eukaryota</taxon>
        <taxon>Viridiplantae</taxon>
        <taxon>Streptophyta</taxon>
        <taxon>Embryophyta</taxon>
        <taxon>Tracheophyta</taxon>
        <taxon>Spermatophyta</taxon>
        <taxon>Magnoliopsida</taxon>
        <taxon>Liliopsida</taxon>
        <taxon>Poales</taxon>
        <taxon>Poaceae</taxon>
        <taxon>PACMAD clade</taxon>
        <taxon>Arundinoideae</taxon>
        <taxon>Arundineae</taxon>
        <taxon>Arundo</taxon>
    </lineage>
</organism>
<protein>
    <submittedName>
        <fullName evidence="2">Uncharacterized protein</fullName>
    </submittedName>
</protein>
<feature type="region of interest" description="Disordered" evidence="1">
    <location>
        <begin position="1"/>
        <end position="42"/>
    </location>
</feature>
<reference evidence="2" key="2">
    <citation type="journal article" date="2015" name="Data Brief">
        <title>Shoot transcriptome of the giant reed, Arundo donax.</title>
        <authorList>
            <person name="Barrero R.A."/>
            <person name="Guerrero F.D."/>
            <person name="Moolhuijzen P."/>
            <person name="Goolsby J.A."/>
            <person name="Tidwell J."/>
            <person name="Bellgard S.E."/>
            <person name="Bellgard M.I."/>
        </authorList>
    </citation>
    <scope>NUCLEOTIDE SEQUENCE</scope>
    <source>
        <tissue evidence="2">Shoot tissue taken approximately 20 cm above the soil surface</tissue>
    </source>
</reference>
<sequence length="42" mass="4426">MRSSPGFIGLQQSSSSPLPSVSSELPCRTMDSGTPLHNPPLE</sequence>
<feature type="compositionally biased region" description="Low complexity" evidence="1">
    <location>
        <begin position="10"/>
        <end position="23"/>
    </location>
</feature>
<proteinExistence type="predicted"/>
<accession>A0A0A8ZXY0</accession>
<name>A0A0A8ZXY0_ARUDO</name>
<evidence type="ECO:0000313" key="2">
    <source>
        <dbReference type="EMBL" id="JAD44254.1"/>
    </source>
</evidence>
<dbReference type="AlphaFoldDB" id="A0A0A8ZXY0"/>
<evidence type="ECO:0000256" key="1">
    <source>
        <dbReference type="SAM" id="MobiDB-lite"/>
    </source>
</evidence>
<reference evidence="2" key="1">
    <citation type="submission" date="2014-09" db="EMBL/GenBank/DDBJ databases">
        <authorList>
            <person name="Magalhaes I.L.F."/>
            <person name="Oliveira U."/>
            <person name="Santos F.R."/>
            <person name="Vidigal T.H.D.A."/>
            <person name="Brescovit A.D."/>
            <person name="Santos A.J."/>
        </authorList>
    </citation>
    <scope>NUCLEOTIDE SEQUENCE</scope>
    <source>
        <tissue evidence="2">Shoot tissue taken approximately 20 cm above the soil surface</tissue>
    </source>
</reference>